<dbReference type="InterPro" id="IPR011335">
    <property type="entry name" value="Restrct_endonuc-II-like"/>
</dbReference>
<evidence type="ECO:0000313" key="1">
    <source>
        <dbReference type="EMBL" id="BBZ41060.1"/>
    </source>
</evidence>
<dbReference type="RefSeq" id="WP_085234411.1">
    <property type="nucleotide sequence ID" value="NZ_AP022613.1"/>
</dbReference>
<accession>A0A1X1T2Q0</accession>
<reference evidence="1 2" key="1">
    <citation type="journal article" date="2019" name="Emerg. Microbes Infect.">
        <title>Comprehensive subspecies identification of 175 nontuberculous mycobacteria species based on 7547 genomic profiles.</title>
        <authorList>
            <person name="Matsumoto Y."/>
            <person name="Kinjo T."/>
            <person name="Motooka D."/>
            <person name="Nabeya D."/>
            <person name="Jung N."/>
            <person name="Uechi K."/>
            <person name="Horii T."/>
            <person name="Iida T."/>
            <person name="Fujita J."/>
            <person name="Nakamura S."/>
        </authorList>
    </citation>
    <scope>NUCLEOTIDE SEQUENCE [LARGE SCALE GENOMIC DNA]</scope>
    <source>
        <strain evidence="1 2">JCM 14738</strain>
    </source>
</reference>
<sequence length="292" mass="32832">MTASDEPFIGSEAVASGALRKHQLRSRFRAVFPDVYVSRDQQLTVRQLAIAGWLWSHRNGVLAGVTAAAWHGSKWVDEDLPIELIWSNARPPRGLRTHDMALCPGELDMVAGLPVTTPGRTAFDIGCGKPMGFAVAHLDALMNATGLKVNDIADVATRHRGARGLRKLDRALQLVDAGSQSPKESWLRLLLIRAGLPRPTTQIPVDAGHQMYYLDMGWPDLMVAVEYDGEHHRKDRWHYRKDIRRSEELARLGWIVIRVVASDRPEDIIRRVRDARAHRNCVQIAISRKITR</sequence>
<dbReference type="OrthoDB" id="4390288at2"/>
<gene>
    <name evidence="1" type="ORF">MCNS_41230</name>
</gene>
<evidence type="ECO:0000313" key="2">
    <source>
        <dbReference type="Proteomes" id="UP000467385"/>
    </source>
</evidence>
<dbReference type="Gene3D" id="3.40.960.10">
    <property type="entry name" value="VSR Endonuclease"/>
    <property type="match status" value="1"/>
</dbReference>
<name>A0A1X1T2Q0_9MYCO</name>
<dbReference type="Proteomes" id="UP000467385">
    <property type="component" value="Chromosome"/>
</dbReference>
<dbReference type="AlphaFoldDB" id="A0A1X1T2Q0"/>
<protein>
    <submittedName>
        <fullName evidence="1">Uncharacterized protein</fullName>
    </submittedName>
</protein>
<dbReference type="EMBL" id="AP022613">
    <property type="protein sequence ID" value="BBZ41060.1"/>
    <property type="molecule type" value="Genomic_DNA"/>
</dbReference>
<dbReference type="SUPFAM" id="SSF52980">
    <property type="entry name" value="Restriction endonuclease-like"/>
    <property type="match status" value="1"/>
</dbReference>
<keyword evidence="2" id="KW-1185">Reference proteome</keyword>
<dbReference type="STRING" id="44010.AWC00_19385"/>
<organism evidence="1 2">
    <name type="scientific">Mycobacterium conspicuum</name>
    <dbReference type="NCBI Taxonomy" id="44010"/>
    <lineage>
        <taxon>Bacteria</taxon>
        <taxon>Bacillati</taxon>
        <taxon>Actinomycetota</taxon>
        <taxon>Actinomycetes</taxon>
        <taxon>Mycobacteriales</taxon>
        <taxon>Mycobacteriaceae</taxon>
        <taxon>Mycobacterium</taxon>
    </lineage>
</organism>
<proteinExistence type="predicted"/>